<reference evidence="3 4" key="1">
    <citation type="submission" date="2015-08" db="EMBL/GenBank/DDBJ databases">
        <authorList>
            <person name="Babu N.S."/>
            <person name="Beckwith C.J."/>
            <person name="Beseler K.G."/>
            <person name="Brison A."/>
            <person name="Carone J.V."/>
            <person name="Caskin T.P."/>
            <person name="Diamond M."/>
            <person name="Durham M.E."/>
            <person name="Foxe J.M."/>
            <person name="Go M."/>
            <person name="Henderson B.A."/>
            <person name="Jones I.B."/>
            <person name="McGettigan J.A."/>
            <person name="Micheletti S.J."/>
            <person name="Nasrallah M.E."/>
            <person name="Ortiz D."/>
            <person name="Piller C.R."/>
            <person name="Privatt S.R."/>
            <person name="Schneider S.L."/>
            <person name="Sharp S."/>
            <person name="Smith T.C."/>
            <person name="Stanton J.D."/>
            <person name="Ullery H.E."/>
            <person name="Wilson R.J."/>
            <person name="Serrano M.G."/>
            <person name="Buck G."/>
            <person name="Lee V."/>
            <person name="Wang Y."/>
            <person name="Carvalho R."/>
            <person name="Voegtly L."/>
            <person name="Shi R."/>
            <person name="Duckworth R."/>
            <person name="Johnson A."/>
            <person name="Loviza R."/>
            <person name="Walstead R."/>
            <person name="Shah Z."/>
            <person name="Kiflezghi M."/>
            <person name="Wade K."/>
            <person name="Ball S.L."/>
            <person name="Bradley K.W."/>
            <person name="Asai D.J."/>
            <person name="Bowman C.A."/>
            <person name="Russell D.A."/>
            <person name="Pope W.H."/>
            <person name="Jacobs-Sera D."/>
            <person name="Hendrix R.W."/>
            <person name="Hatfull G.F."/>
        </authorList>
    </citation>
    <scope>NUCLEOTIDE SEQUENCE [LARGE SCALE GENOMIC DNA]</scope>
    <source>
        <strain evidence="3 4">DSM 27648</strain>
    </source>
</reference>
<dbReference type="STRING" id="1391654.AKJ09_05666"/>
<dbReference type="RefSeq" id="WP_146650218.1">
    <property type="nucleotide sequence ID" value="NZ_CP012333.1"/>
</dbReference>
<sequence>MSATPSRIDNPLLTASSRVPAWAALMVATLLIAVRVAFFDLFDVDVRARSLLTPFGAAWWFCVALVVLAAVPRRIEVGAEGLRIGWLLPPRLVRYEEIVRAAPVGEHDVVLELSDGDSVRIHRSILGGEKPHVVLSRLWQALAAGPGGRLEEHERDLLARGGRSAQDWAEGLKSLGDRSRGYRGPLDEERLWAIVENPTVIGELRLAAAVACAPWLDEARRARLRAIAETTVDEKLRAGLEKLGKRDEEEAVDRQRALEAFEAADPS</sequence>
<dbReference type="EMBL" id="CP012333">
    <property type="protein sequence ID" value="AKU99002.1"/>
    <property type="molecule type" value="Genomic_DNA"/>
</dbReference>
<dbReference type="Proteomes" id="UP000064967">
    <property type="component" value="Chromosome"/>
</dbReference>
<feature type="transmembrane region" description="Helical" evidence="2">
    <location>
        <begin position="20"/>
        <end position="39"/>
    </location>
</feature>
<proteinExistence type="predicted"/>
<organism evidence="3 4">
    <name type="scientific">Labilithrix luteola</name>
    <dbReference type="NCBI Taxonomy" id="1391654"/>
    <lineage>
        <taxon>Bacteria</taxon>
        <taxon>Pseudomonadati</taxon>
        <taxon>Myxococcota</taxon>
        <taxon>Polyangia</taxon>
        <taxon>Polyangiales</taxon>
        <taxon>Labilitrichaceae</taxon>
        <taxon>Labilithrix</taxon>
    </lineage>
</organism>
<feature type="region of interest" description="Disordered" evidence="1">
    <location>
        <begin position="244"/>
        <end position="267"/>
    </location>
</feature>
<evidence type="ECO:0000256" key="2">
    <source>
        <dbReference type="SAM" id="Phobius"/>
    </source>
</evidence>
<dbReference type="OrthoDB" id="9794223at2"/>
<keyword evidence="4" id="KW-1185">Reference proteome</keyword>
<protein>
    <submittedName>
        <fullName evidence="3">Uncharacterized protein</fullName>
    </submittedName>
</protein>
<keyword evidence="2" id="KW-1133">Transmembrane helix</keyword>
<keyword evidence="2" id="KW-0812">Transmembrane</keyword>
<accession>A0A0K1PZT3</accession>
<evidence type="ECO:0000256" key="1">
    <source>
        <dbReference type="SAM" id="MobiDB-lite"/>
    </source>
</evidence>
<evidence type="ECO:0000313" key="4">
    <source>
        <dbReference type="Proteomes" id="UP000064967"/>
    </source>
</evidence>
<keyword evidence="2" id="KW-0472">Membrane</keyword>
<name>A0A0K1PZT3_9BACT</name>
<dbReference type="AlphaFoldDB" id="A0A0K1PZT3"/>
<feature type="compositionally biased region" description="Basic and acidic residues" evidence="1">
    <location>
        <begin position="244"/>
        <end position="259"/>
    </location>
</feature>
<evidence type="ECO:0000313" key="3">
    <source>
        <dbReference type="EMBL" id="AKU99002.1"/>
    </source>
</evidence>
<dbReference type="KEGG" id="llu:AKJ09_05666"/>
<feature type="transmembrane region" description="Helical" evidence="2">
    <location>
        <begin position="51"/>
        <end position="71"/>
    </location>
</feature>
<gene>
    <name evidence="3" type="ORF">AKJ09_05666</name>
</gene>